<dbReference type="PIRSF" id="PIRSF000390">
    <property type="entry name" value="PLP_StrS"/>
    <property type="match status" value="1"/>
</dbReference>
<dbReference type="GO" id="GO:0008483">
    <property type="term" value="F:transaminase activity"/>
    <property type="evidence" value="ECO:0007669"/>
    <property type="project" value="TreeGrafter"/>
</dbReference>
<keyword evidence="2 3" id="KW-0663">Pyridoxal phosphate</keyword>
<dbReference type="SUPFAM" id="SSF53383">
    <property type="entry name" value="PLP-dependent transferases"/>
    <property type="match status" value="1"/>
</dbReference>
<dbReference type="CDD" id="cd00616">
    <property type="entry name" value="AHBA_syn"/>
    <property type="match status" value="1"/>
</dbReference>
<feature type="active site" description="Proton acceptor" evidence="1">
    <location>
        <position position="192"/>
    </location>
</feature>
<name>A0A1B1Y724_9FLAO</name>
<keyword evidence="5" id="KW-1185">Reference proteome</keyword>
<dbReference type="RefSeq" id="WP_068826852.1">
    <property type="nucleotide sequence ID" value="NZ_CP014224.1"/>
</dbReference>
<dbReference type="PANTHER" id="PTHR30244">
    <property type="entry name" value="TRANSAMINASE"/>
    <property type="match status" value="1"/>
</dbReference>
<dbReference type="InterPro" id="IPR015422">
    <property type="entry name" value="PyrdxlP-dep_Trfase_small"/>
</dbReference>
<dbReference type="AlphaFoldDB" id="A0A1B1Y724"/>
<evidence type="ECO:0000313" key="4">
    <source>
        <dbReference type="EMBL" id="ANW96581.1"/>
    </source>
</evidence>
<evidence type="ECO:0000256" key="2">
    <source>
        <dbReference type="PIRSR" id="PIRSR000390-2"/>
    </source>
</evidence>
<dbReference type="KEGG" id="wfu:AXE80_09950"/>
<dbReference type="Gene3D" id="3.90.1150.10">
    <property type="entry name" value="Aspartate Aminotransferase, domain 1"/>
    <property type="match status" value="1"/>
</dbReference>
<evidence type="ECO:0000256" key="3">
    <source>
        <dbReference type="RuleBase" id="RU004508"/>
    </source>
</evidence>
<accession>A0A1B1Y724</accession>
<dbReference type="InterPro" id="IPR015421">
    <property type="entry name" value="PyrdxlP-dep_Trfase_major"/>
</dbReference>
<gene>
    <name evidence="4" type="ORF">AXE80_09950</name>
</gene>
<dbReference type="EMBL" id="CP014224">
    <property type="protein sequence ID" value="ANW96581.1"/>
    <property type="molecule type" value="Genomic_DNA"/>
</dbReference>
<dbReference type="OrthoDB" id="9804264at2"/>
<organism evidence="4 5">
    <name type="scientific">Wenyingzhuangia fucanilytica</name>
    <dbReference type="NCBI Taxonomy" id="1790137"/>
    <lineage>
        <taxon>Bacteria</taxon>
        <taxon>Pseudomonadati</taxon>
        <taxon>Bacteroidota</taxon>
        <taxon>Flavobacteriia</taxon>
        <taxon>Flavobacteriales</taxon>
        <taxon>Flavobacteriaceae</taxon>
        <taxon>Wenyingzhuangia</taxon>
    </lineage>
</organism>
<dbReference type="Pfam" id="PF01041">
    <property type="entry name" value="DegT_DnrJ_EryC1"/>
    <property type="match status" value="1"/>
</dbReference>
<dbReference type="Proteomes" id="UP000092967">
    <property type="component" value="Chromosome"/>
</dbReference>
<dbReference type="STRING" id="1790137.AXE80_09950"/>
<evidence type="ECO:0000313" key="5">
    <source>
        <dbReference type="Proteomes" id="UP000092967"/>
    </source>
</evidence>
<dbReference type="Gene3D" id="3.40.640.10">
    <property type="entry name" value="Type I PLP-dependent aspartate aminotransferase-like (Major domain)"/>
    <property type="match status" value="1"/>
</dbReference>
<protein>
    <submittedName>
        <fullName evidence="4">Transcriptional regulator</fullName>
    </submittedName>
</protein>
<evidence type="ECO:0000256" key="1">
    <source>
        <dbReference type="PIRSR" id="PIRSR000390-1"/>
    </source>
</evidence>
<dbReference type="GO" id="GO:0030170">
    <property type="term" value="F:pyridoxal phosphate binding"/>
    <property type="evidence" value="ECO:0007669"/>
    <property type="project" value="TreeGrafter"/>
</dbReference>
<sequence>MKKLQMVDLNSQYLDIKEQIDNSIQQVIDQTSFINGPQVQSFKKNLADYLNVKHVIPCGNGTDALQISLMALGLQPGDEVITVDFTFAATVEVIKLLGLTPVLIDVELDTFNLSVSALEKAITPKTKAIVPVHLFGQCANMEAILSLAKKHNLFVVEDTAQALGADYIFADGTTKKAGTIGTIGTTSFFPSKNLGCYGDGGAIFTNDDDLAHTLKGITNHGMYQKYYYDIVGVNSRLDSIQANILNIKLPYLDTYNKARQQAADFYNNAFATCPHIITPTTSIFSIHVFHQYTLRITNGKRDDLHEYLKEQNIPNAIYYPVPLHNQKAYQQENVIEENYSNTNSLVEQVISLPMHTALEKEQLELITKTILNYINNTY</sequence>
<dbReference type="GO" id="GO:0000271">
    <property type="term" value="P:polysaccharide biosynthetic process"/>
    <property type="evidence" value="ECO:0007669"/>
    <property type="project" value="TreeGrafter"/>
</dbReference>
<proteinExistence type="inferred from homology"/>
<dbReference type="InterPro" id="IPR015424">
    <property type="entry name" value="PyrdxlP-dep_Trfase"/>
</dbReference>
<dbReference type="PANTHER" id="PTHR30244:SF42">
    <property type="entry name" value="UDP-2-ACETAMIDO-2-DEOXY-3-OXO-D-GLUCURONATE AMINOTRANSFERASE"/>
    <property type="match status" value="1"/>
</dbReference>
<reference evidence="4 5" key="1">
    <citation type="submission" date="2016-02" db="EMBL/GenBank/DDBJ databases">
        <authorList>
            <person name="Wen L."/>
            <person name="He K."/>
            <person name="Yang H."/>
        </authorList>
    </citation>
    <scope>NUCLEOTIDE SEQUENCE [LARGE SCALE GENOMIC DNA]</scope>
    <source>
        <strain evidence="4 5">CZ1127</strain>
    </source>
</reference>
<feature type="modified residue" description="N6-(pyridoxal phosphate)lysine" evidence="2">
    <location>
        <position position="192"/>
    </location>
</feature>
<dbReference type="InterPro" id="IPR000653">
    <property type="entry name" value="DegT/StrS_aminotransferase"/>
</dbReference>
<comment type="similarity">
    <text evidence="3">Belongs to the DegT/DnrJ/EryC1 family.</text>
</comment>